<accession>A0A0E0R9R0</accession>
<reference evidence="1" key="2">
    <citation type="submission" date="2015-06" db="UniProtKB">
        <authorList>
            <consortium name="EnsemblPlants"/>
        </authorList>
    </citation>
    <scope>IDENTIFICATION</scope>
</reference>
<dbReference type="OMA" id="EMKMESG"/>
<dbReference type="EnsemblPlants" id="ORUFI11G18090.5">
    <property type="protein sequence ID" value="ORUFI11G18090.5"/>
    <property type="gene ID" value="ORUFI11G18090"/>
</dbReference>
<organism evidence="1 2">
    <name type="scientific">Oryza rufipogon</name>
    <name type="common">Brownbeard rice</name>
    <name type="synonym">Asian wild rice</name>
    <dbReference type="NCBI Taxonomy" id="4529"/>
    <lineage>
        <taxon>Eukaryota</taxon>
        <taxon>Viridiplantae</taxon>
        <taxon>Streptophyta</taxon>
        <taxon>Embryophyta</taxon>
        <taxon>Tracheophyta</taxon>
        <taxon>Spermatophyta</taxon>
        <taxon>Magnoliopsida</taxon>
        <taxon>Liliopsida</taxon>
        <taxon>Poales</taxon>
        <taxon>Poaceae</taxon>
        <taxon>BOP clade</taxon>
        <taxon>Oryzoideae</taxon>
        <taxon>Oryzeae</taxon>
        <taxon>Oryzinae</taxon>
        <taxon>Oryza</taxon>
    </lineage>
</organism>
<dbReference type="AlphaFoldDB" id="A0A0E0R9R0"/>
<dbReference type="EnsemblPlants" id="ORUFI11G18090.3">
    <property type="protein sequence ID" value="ORUFI11G18090.3"/>
    <property type="gene ID" value="ORUFI11G18090"/>
</dbReference>
<name>A0A0E0R9R0_ORYRU</name>
<dbReference type="SUPFAM" id="SSF56371">
    <property type="entry name" value="Ribosome inactivating proteins (RIP)"/>
    <property type="match status" value="1"/>
</dbReference>
<dbReference type="InterPro" id="IPR036041">
    <property type="entry name" value="Ribosome-inact_prot_sf"/>
</dbReference>
<dbReference type="Proteomes" id="UP000008022">
    <property type="component" value="Unassembled WGS sequence"/>
</dbReference>
<evidence type="ECO:0000313" key="1">
    <source>
        <dbReference type="EnsemblPlants" id="ORUFI11G18090.3"/>
    </source>
</evidence>
<dbReference type="GO" id="GO:0017148">
    <property type="term" value="P:negative regulation of translation"/>
    <property type="evidence" value="ECO:0007669"/>
    <property type="project" value="InterPro"/>
</dbReference>
<sequence length="337" mass="38551">MAAAPAPALAPDAAALQLQVLHPLVLGSECRAYAYMHMHMLEGVGPLGAWIRMWFGYSPQLVFLLICIRNSWLYRKVLSPDLWFTQNELVCHDVEYFTRKAIRTFIIDIEHVGDRTYHTLMRSIHEYNLQNSPFTCLNAAVTPAGGYHMILLYKGQKSVRLLFRDSDGYLVAVEDDLAEMKMESGYGDMETSEKPVTVGPKALNDLFYRLLKYDNNATLGSQTLELQMKALYRACLMFGEGPRIRHVRRFVSKRFKVFMDLEFPSDLWKLVHNWGHVSKYIIFCYDNNMLEAPQVDNAEYMSHMRIMSFIEIQGQRTIYTPTDAAGPGGALLLVKAN</sequence>
<dbReference type="Pfam" id="PF00161">
    <property type="entry name" value="RIP"/>
    <property type="match status" value="1"/>
</dbReference>
<dbReference type="Gramene" id="ORUFI11G18090.5">
    <property type="protein sequence ID" value="ORUFI11G18090.5"/>
    <property type="gene ID" value="ORUFI11G18090"/>
</dbReference>
<proteinExistence type="predicted"/>
<reference evidence="2" key="1">
    <citation type="submission" date="2013-06" db="EMBL/GenBank/DDBJ databases">
        <authorList>
            <person name="Zhao Q."/>
        </authorList>
    </citation>
    <scope>NUCLEOTIDE SEQUENCE</scope>
    <source>
        <strain evidence="2">cv. W1943</strain>
    </source>
</reference>
<dbReference type="InterPro" id="IPR001574">
    <property type="entry name" value="Ribosome_inactivat_prot"/>
</dbReference>
<protein>
    <submittedName>
        <fullName evidence="1">Uncharacterized protein</fullName>
    </submittedName>
</protein>
<dbReference type="GO" id="GO:0030598">
    <property type="term" value="F:rRNA N-glycosylase activity"/>
    <property type="evidence" value="ECO:0007669"/>
    <property type="project" value="InterPro"/>
</dbReference>
<dbReference type="Gramene" id="ORUFI11G18090.3">
    <property type="protein sequence ID" value="ORUFI11G18090.3"/>
    <property type="gene ID" value="ORUFI11G18090"/>
</dbReference>
<evidence type="ECO:0000313" key="2">
    <source>
        <dbReference type="Proteomes" id="UP000008022"/>
    </source>
</evidence>
<keyword evidence="2" id="KW-1185">Reference proteome</keyword>